<protein>
    <submittedName>
        <fullName evidence="1">Histidine phosphatase family protein</fullName>
    </submittedName>
</protein>
<sequence>MTRLTWICHGATAANRNARFPLDEPLEEAALQETAALGPLLARTDRTFVSPTSRARQTAEALNLPFMASTALAECDYGRWAGETMTGIHESDPDGLATWLSAPEAVPHGGESIAAVQARVERWMEDQSGTGGHTIAITHATVIRTAVLTALRAPLASFWRIDVEPLSLVQMTSNGSRWSLRFGAA</sequence>
<keyword evidence="2" id="KW-1185">Reference proteome</keyword>
<accession>A0A5Q0CD94</accession>
<dbReference type="CDD" id="cd07067">
    <property type="entry name" value="HP_PGM_like"/>
    <property type="match status" value="1"/>
</dbReference>
<dbReference type="InterPro" id="IPR029033">
    <property type="entry name" value="His_PPase_superfam"/>
</dbReference>
<organism evidence="1 2">
    <name type="scientific">Rhizobium grahamii</name>
    <dbReference type="NCBI Taxonomy" id="1120045"/>
    <lineage>
        <taxon>Bacteria</taxon>
        <taxon>Pseudomonadati</taxon>
        <taxon>Pseudomonadota</taxon>
        <taxon>Alphaproteobacteria</taxon>
        <taxon>Hyphomicrobiales</taxon>
        <taxon>Rhizobiaceae</taxon>
        <taxon>Rhizobium/Agrobacterium group</taxon>
        <taxon>Rhizobium</taxon>
    </lineage>
</organism>
<dbReference type="Proteomes" id="UP000326881">
    <property type="component" value="Chromosome"/>
</dbReference>
<dbReference type="PANTHER" id="PTHR48100:SF10">
    <property type="entry name" value="2-CARBOXY-D-ARABINITOL-1-PHOSPHATASE-RELATED"/>
    <property type="match status" value="1"/>
</dbReference>
<dbReference type="AlphaFoldDB" id="A0A5Q0CD94"/>
<evidence type="ECO:0000313" key="1">
    <source>
        <dbReference type="EMBL" id="QFY62454.1"/>
    </source>
</evidence>
<gene>
    <name evidence="1" type="ORF">FZ934_12680</name>
</gene>
<dbReference type="InterPro" id="IPR050275">
    <property type="entry name" value="PGM_Phosphatase"/>
</dbReference>
<dbReference type="Pfam" id="PF00300">
    <property type="entry name" value="His_Phos_1"/>
    <property type="match status" value="1"/>
</dbReference>
<dbReference type="Gene3D" id="3.40.50.1240">
    <property type="entry name" value="Phosphoglycerate mutase-like"/>
    <property type="match status" value="1"/>
</dbReference>
<reference evidence="1 2" key="1">
    <citation type="submission" date="2019-08" db="EMBL/GenBank/DDBJ databases">
        <title>Prosopis cineraria nodule microbiome.</title>
        <authorList>
            <person name="Ali R."/>
            <person name="Chaluvadi S.R."/>
            <person name="Wang X."/>
        </authorList>
    </citation>
    <scope>NUCLEOTIDE SEQUENCE [LARGE SCALE GENOMIC DNA]</scope>
    <source>
        <strain evidence="1 2">BG7</strain>
    </source>
</reference>
<evidence type="ECO:0000313" key="2">
    <source>
        <dbReference type="Proteomes" id="UP000326881"/>
    </source>
</evidence>
<dbReference type="OrthoDB" id="7502553at2"/>
<dbReference type="PANTHER" id="PTHR48100">
    <property type="entry name" value="BROAD-SPECIFICITY PHOSPHATASE YOR283W-RELATED"/>
    <property type="match status" value="1"/>
</dbReference>
<dbReference type="InterPro" id="IPR013078">
    <property type="entry name" value="His_Pase_superF_clade-1"/>
</dbReference>
<dbReference type="KEGG" id="rgr:FZ934_12680"/>
<dbReference type="GO" id="GO:0016791">
    <property type="term" value="F:phosphatase activity"/>
    <property type="evidence" value="ECO:0007669"/>
    <property type="project" value="TreeGrafter"/>
</dbReference>
<dbReference type="EMBL" id="CP043498">
    <property type="protein sequence ID" value="QFY62454.1"/>
    <property type="molecule type" value="Genomic_DNA"/>
</dbReference>
<dbReference type="SUPFAM" id="SSF53254">
    <property type="entry name" value="Phosphoglycerate mutase-like"/>
    <property type="match status" value="1"/>
</dbReference>
<proteinExistence type="predicted"/>
<name>A0A5Q0CD94_9HYPH</name>
<dbReference type="SMART" id="SM00855">
    <property type="entry name" value="PGAM"/>
    <property type="match status" value="1"/>
</dbReference>